<organism evidence="1">
    <name type="scientific">freshwater metagenome</name>
    <dbReference type="NCBI Taxonomy" id="449393"/>
    <lineage>
        <taxon>unclassified sequences</taxon>
        <taxon>metagenomes</taxon>
        <taxon>ecological metagenomes</taxon>
    </lineage>
</organism>
<dbReference type="AlphaFoldDB" id="A0A6J6F022"/>
<accession>A0A6J6F022</accession>
<dbReference type="EMBL" id="CAEZTM010000113">
    <property type="protein sequence ID" value="CAB4582151.1"/>
    <property type="molecule type" value="Genomic_DNA"/>
</dbReference>
<evidence type="ECO:0000313" key="1">
    <source>
        <dbReference type="EMBL" id="CAB4582151.1"/>
    </source>
</evidence>
<protein>
    <submittedName>
        <fullName evidence="1">Unannotated protein</fullName>
    </submittedName>
</protein>
<name>A0A6J6F022_9ZZZZ</name>
<gene>
    <name evidence="1" type="ORF">UFOPK1684_01487</name>
</gene>
<proteinExistence type="predicted"/>
<reference evidence="1" key="1">
    <citation type="submission" date="2020-05" db="EMBL/GenBank/DDBJ databases">
        <authorList>
            <person name="Chiriac C."/>
            <person name="Salcher M."/>
            <person name="Ghai R."/>
            <person name="Kavagutti S V."/>
        </authorList>
    </citation>
    <scope>NUCLEOTIDE SEQUENCE</scope>
</reference>
<sequence>MTCALLVTDQNVADFVRRHQLVIERHDGATWQTKYILDAKELQALENCAGSGQHRCLGGKLGFSLFLWAQLRSLGINEVQTVFIHGVFHYILLVTCAKDSSSSLQRPRLLTSPVSGISPAHRGCNEGEAVASRCGGLQVRRHRRVGQGYEMEYQPELGHHPSRRR</sequence>